<reference evidence="1 2" key="1">
    <citation type="submission" date="2016-03" db="EMBL/GenBank/DDBJ databases">
        <title>Fine-scale spatial genetic structure of a fungal parasite of coffee scale insects.</title>
        <authorList>
            <person name="Jackson D."/>
            <person name="Zemenick K.A."/>
            <person name="Malloure B."/>
            <person name="Quandt C.A."/>
            <person name="James T.Y."/>
        </authorList>
    </citation>
    <scope>NUCLEOTIDE SEQUENCE [LARGE SCALE GENOMIC DNA]</scope>
    <source>
        <strain evidence="1 2">UM487</strain>
    </source>
</reference>
<dbReference type="OMA" id="VRASEWW"/>
<dbReference type="OrthoDB" id="4866724at2759"/>
<gene>
    <name evidence="1" type="ORF">LLEC1_02576</name>
</gene>
<organism evidence="1 2">
    <name type="scientific">Cordyceps confragosa</name>
    <name type="common">Lecanicillium lecanii</name>
    <dbReference type="NCBI Taxonomy" id="2714763"/>
    <lineage>
        <taxon>Eukaryota</taxon>
        <taxon>Fungi</taxon>
        <taxon>Dikarya</taxon>
        <taxon>Ascomycota</taxon>
        <taxon>Pezizomycotina</taxon>
        <taxon>Sordariomycetes</taxon>
        <taxon>Hypocreomycetidae</taxon>
        <taxon>Hypocreales</taxon>
        <taxon>Cordycipitaceae</taxon>
        <taxon>Akanthomyces</taxon>
    </lineage>
</organism>
<evidence type="ECO:0000313" key="2">
    <source>
        <dbReference type="Proteomes" id="UP000243081"/>
    </source>
</evidence>
<keyword evidence="2" id="KW-1185">Reference proteome</keyword>
<accession>A0A179I7R1</accession>
<evidence type="ECO:0000313" key="1">
    <source>
        <dbReference type="EMBL" id="OAQ98697.1"/>
    </source>
</evidence>
<dbReference type="AlphaFoldDB" id="A0A179I7R1"/>
<comment type="caution">
    <text evidence="1">The sequence shown here is derived from an EMBL/GenBank/DDBJ whole genome shotgun (WGS) entry which is preliminary data.</text>
</comment>
<protein>
    <submittedName>
        <fullName evidence="1">Uncharacterized protein</fullName>
    </submittedName>
</protein>
<sequence length="127" mass="14262">MKEYQVFQVILLDTSVSIFVQYEDNGGGSIFSFSGTGEEPRYAIQDIKADPFLDPRYAGSKLLGVMSKGDIDEAWSLCRAYVEDKENVKKHDEITDWCVAAAAMLDKEGLVRASEWWTLPTIKETDA</sequence>
<dbReference type="EMBL" id="LUKN01002692">
    <property type="protein sequence ID" value="OAQ98697.1"/>
    <property type="molecule type" value="Genomic_DNA"/>
</dbReference>
<dbReference type="Proteomes" id="UP000243081">
    <property type="component" value="Unassembled WGS sequence"/>
</dbReference>
<proteinExistence type="predicted"/>
<name>A0A179I7R1_CORDF</name>